<evidence type="ECO:0000256" key="4">
    <source>
        <dbReference type="SAM" id="Phobius"/>
    </source>
</evidence>
<proteinExistence type="inferred from homology"/>
<dbReference type="SMART" id="SM01358">
    <property type="entry name" value="HBM"/>
    <property type="match status" value="1"/>
</dbReference>
<dbReference type="PROSITE" id="PS50111">
    <property type="entry name" value="CHEMOTAXIS_TRANSDUC_2"/>
    <property type="match status" value="1"/>
</dbReference>
<dbReference type="CDD" id="cd11386">
    <property type="entry name" value="MCP_signal"/>
    <property type="match status" value="1"/>
</dbReference>
<gene>
    <name evidence="7" type="ORF">MGWOODY_Tha2561</name>
</gene>
<evidence type="ECO:0000313" key="7">
    <source>
        <dbReference type="EMBL" id="CUS41008.1"/>
    </source>
</evidence>
<keyword evidence="4" id="KW-1133">Transmembrane helix</keyword>
<feature type="domain" description="HAMP" evidence="6">
    <location>
        <begin position="290"/>
        <end position="343"/>
    </location>
</feature>
<feature type="transmembrane region" description="Helical" evidence="4">
    <location>
        <begin position="12"/>
        <end position="31"/>
    </location>
</feature>
<keyword evidence="4" id="KW-0812">Transmembrane</keyword>
<dbReference type="SMART" id="SM00283">
    <property type="entry name" value="MA"/>
    <property type="match status" value="1"/>
</dbReference>
<dbReference type="PROSITE" id="PS50885">
    <property type="entry name" value="HAMP"/>
    <property type="match status" value="1"/>
</dbReference>
<keyword evidence="1" id="KW-0807">Transducer</keyword>
<dbReference type="Gene3D" id="1.10.8.500">
    <property type="entry name" value="HAMP domain in histidine kinase"/>
    <property type="match status" value="1"/>
</dbReference>
<evidence type="ECO:0000256" key="1">
    <source>
        <dbReference type="ARBA" id="ARBA00023224"/>
    </source>
</evidence>
<feature type="coiled-coil region" evidence="3">
    <location>
        <begin position="419"/>
        <end position="446"/>
    </location>
</feature>
<dbReference type="InterPro" id="IPR032255">
    <property type="entry name" value="HBM"/>
</dbReference>
<accession>A0A160TBU6</accession>
<protein>
    <submittedName>
        <fullName evidence="7">Methyl-accepting chemotaxis protein</fullName>
    </submittedName>
</protein>
<dbReference type="SMART" id="SM00304">
    <property type="entry name" value="HAMP"/>
    <property type="match status" value="1"/>
</dbReference>
<evidence type="ECO:0000256" key="3">
    <source>
        <dbReference type="SAM" id="Coils"/>
    </source>
</evidence>
<comment type="similarity">
    <text evidence="2">Belongs to the methyl-accepting chemotaxis (MCP) protein family.</text>
</comment>
<dbReference type="CDD" id="cd06225">
    <property type="entry name" value="HAMP"/>
    <property type="match status" value="1"/>
</dbReference>
<evidence type="ECO:0000256" key="2">
    <source>
        <dbReference type="ARBA" id="ARBA00029447"/>
    </source>
</evidence>
<organism evidence="7">
    <name type="scientific">hydrothermal vent metagenome</name>
    <dbReference type="NCBI Taxonomy" id="652676"/>
    <lineage>
        <taxon>unclassified sequences</taxon>
        <taxon>metagenomes</taxon>
        <taxon>ecological metagenomes</taxon>
    </lineage>
</organism>
<dbReference type="Pfam" id="PF00672">
    <property type="entry name" value="HAMP"/>
    <property type="match status" value="1"/>
</dbReference>
<keyword evidence="4" id="KW-0472">Membrane</keyword>
<dbReference type="SUPFAM" id="SSF58104">
    <property type="entry name" value="Methyl-accepting chemotaxis protein (MCP) signaling domain"/>
    <property type="match status" value="1"/>
</dbReference>
<sequence length="621" mass="68249">MLLDNLNIKMRHSVIIGLVIVGLGIMAFASVQQLMKTKLLSETQINIEKIESDILLLRRHEKDFLARNDVSYQAKFNDSVTATQSHIASLLDELKTLNLITTPVTQLRDIIAVYAVQFNTLVSKKNDIGLTPTTGRYGRLREAVHQIENTAKADNQYDVLYQVLMLRRHEKDFMLRLDLKYRDKFISQIAEFRQLIQEQNLTHLNASLKNYETEFLTLVAEQEAVGLSPTEGLMGDMRTQIHATEEALNIMQNALRDAVTQLQTKVFITIGIVIAAIIGISVVLITMVSRTIYLPIQLITNKIRVISQSLDLTQRVNFNSRDEIGSLSSSFDHLLEVLCDTTVAVKSTSNSVSDASVTLTHITNEVSKASNLQQQEITHAVTAISEMTETINNVANNANHAAQSVNEVHSEIARGKLVANTARDEINALNNDIMQTTDAISKLQADSESIGEILGVISAIAEQTNLLALNAAIEAARAGEQGRGFAVVADEVRTLASRTQESTESIRSTIGEFQKGTAGVVTTVTRSRERAQAGIEKTRESAIIFDSIYTNISAINDLNTQVATAAEEQTVAAAEINRNVVRINELAVSCHNQAQDASGAGSELKELAVNLSNNIARFKVD</sequence>
<dbReference type="AlphaFoldDB" id="A0A160TBU6"/>
<dbReference type="PANTHER" id="PTHR32089">
    <property type="entry name" value="METHYL-ACCEPTING CHEMOTAXIS PROTEIN MCPB"/>
    <property type="match status" value="1"/>
</dbReference>
<dbReference type="InterPro" id="IPR004089">
    <property type="entry name" value="MCPsignal_dom"/>
</dbReference>
<evidence type="ECO:0000259" key="6">
    <source>
        <dbReference type="PROSITE" id="PS50885"/>
    </source>
</evidence>
<dbReference type="FunFam" id="1.10.287.950:FF:000001">
    <property type="entry name" value="Methyl-accepting chemotaxis sensory transducer"/>
    <property type="match status" value="1"/>
</dbReference>
<keyword evidence="3" id="KW-0175">Coiled coil</keyword>
<dbReference type="PANTHER" id="PTHR32089:SF112">
    <property type="entry name" value="LYSOZYME-LIKE PROTEIN-RELATED"/>
    <property type="match status" value="1"/>
</dbReference>
<dbReference type="EMBL" id="CZQC01000032">
    <property type="protein sequence ID" value="CUS41008.1"/>
    <property type="molecule type" value="Genomic_DNA"/>
</dbReference>
<dbReference type="GO" id="GO:0016020">
    <property type="term" value="C:membrane"/>
    <property type="evidence" value="ECO:0007669"/>
    <property type="project" value="InterPro"/>
</dbReference>
<feature type="transmembrane region" description="Helical" evidence="4">
    <location>
        <begin position="266"/>
        <end position="288"/>
    </location>
</feature>
<dbReference type="InterPro" id="IPR003660">
    <property type="entry name" value="HAMP_dom"/>
</dbReference>
<feature type="domain" description="Methyl-accepting transducer" evidence="5">
    <location>
        <begin position="348"/>
        <end position="584"/>
    </location>
</feature>
<name>A0A160TBU6_9ZZZZ</name>
<dbReference type="Gene3D" id="1.10.287.950">
    <property type="entry name" value="Methyl-accepting chemotaxis protein"/>
    <property type="match status" value="1"/>
</dbReference>
<evidence type="ECO:0000259" key="5">
    <source>
        <dbReference type="PROSITE" id="PS50111"/>
    </source>
</evidence>
<dbReference type="Pfam" id="PF00015">
    <property type="entry name" value="MCPsignal"/>
    <property type="match status" value="1"/>
</dbReference>
<reference evidence="7" key="1">
    <citation type="submission" date="2015-10" db="EMBL/GenBank/DDBJ databases">
        <authorList>
            <person name="Gilbert D.G."/>
        </authorList>
    </citation>
    <scope>NUCLEOTIDE SEQUENCE</scope>
</reference>
<dbReference type="GO" id="GO:0007165">
    <property type="term" value="P:signal transduction"/>
    <property type="evidence" value="ECO:0007669"/>
    <property type="project" value="UniProtKB-KW"/>
</dbReference>